<feature type="compositionally biased region" description="Low complexity" evidence="1">
    <location>
        <begin position="871"/>
        <end position="894"/>
    </location>
</feature>
<sequence>MHYFFLEKQSPLSQRWQVRQVAFDSKYRYLYYTKSLSRRDIEEVMMRSHEVDHSFGASLNSSDGTCGRKVKWSGKVKVTQLRYAADDYIVAPGSSDFDERFLLTLIVVGYERPLKVHRSRGKVVGSSNRSMSGTSEKSFSLWSVASRHRSTSRLSSVRPSDSDGDVDVDAAADVTGVTQPLLANTEHDVREPEAPSGYLHMPSYPVNESLDDDFDDEEENMFRDIDLVPDDEEDEEETSVEASENEEDSDDCDGDNSHAAALNSPPSTPTGSARSGYSFFSRQRRGAKGCGMAREERTVQLHFRAANYDVFRIVSLRVRQALVRHGLCGPLHAGLPPYDPRNGIALATVPLHLRNAFRRLNDVVFYSLQIGHVVYVRQQREVRGIEGYLCITHDSILLLQLDGKCPRWLDLEDIIGVQYVLHSNHSFISIRAAEPYPDFVFIPIIPCYPPNSTFDSEECIEGTVSMVRRLLIQRLRAGEEVALAPVSDQRISAQTAEDIEEYDALCHISDLSDTYADVFQYIAQEQTTGHVPLRWRWDNSKTPSHFTFKRDLFHALEREDGDDSDDDDEANASRSQRRPLLSAAAASHAHMVESVVPSRQQQHLSTDKGLLGIPASATVSRSAAHYPAAHPSSSNASPPASRKPSRNPFPQQEGSLYWNTSFMPATMTQLMAPPSHRAELRAKKKLLVTRTDRRNPGNAKAAEDIVGNTPPTLLALPSAAHTVTGANPGQRQEAAATQPIAPTKASAAGAPAPGGTTAMFPSPHSSSSPGPVTGVAPAAARPTPQKGGQTASPALGSTRPTTAKPNTYGLVPSQQHTDPAALDYWFSAAAASSSVAPVATAQKGVQLSKIHSSIQQEKTSIPQPLSTQLAGTAAGVSGSSSSRPTPAPAPTGSTLTFLGNASGSRPGLTQCAPSSSSVPLDSITNASRSPREVTHTAENISKKMPSGEDEESDEDFDSEDMEDMLQRPEGLVPPPATGATALAPAASTAPRGAASAAAGATTGERKDAVIMGTDGAAFVPIGDGVVTQVVLTAEMLPGYRGHRDKDRRSDGASAPSPSLQARPELVAFIPPTALPH</sequence>
<feature type="region of interest" description="Disordered" evidence="1">
    <location>
        <begin position="689"/>
        <end position="710"/>
    </location>
</feature>
<dbReference type="RefSeq" id="XP_067755169.1">
    <property type="nucleotide sequence ID" value="XM_067899963.1"/>
</dbReference>
<evidence type="ECO:0000256" key="1">
    <source>
        <dbReference type="SAM" id="MobiDB-lite"/>
    </source>
</evidence>
<dbReference type="GeneID" id="94290040"/>
<dbReference type="KEGG" id="phet:94290040"/>
<feature type="region of interest" description="Disordered" evidence="1">
    <location>
        <begin position="723"/>
        <end position="815"/>
    </location>
</feature>
<feature type="compositionally biased region" description="Acidic residues" evidence="1">
    <location>
        <begin position="227"/>
        <end position="254"/>
    </location>
</feature>
<feature type="region of interest" description="Disordered" evidence="1">
    <location>
        <begin position="559"/>
        <end position="604"/>
    </location>
</feature>
<evidence type="ECO:0008006" key="4">
    <source>
        <dbReference type="Google" id="ProtNLM"/>
    </source>
</evidence>
<feature type="compositionally biased region" description="Polar residues" evidence="1">
    <location>
        <begin position="856"/>
        <end position="870"/>
    </location>
</feature>
<proteinExistence type="predicted"/>
<feature type="compositionally biased region" description="Low complexity" evidence="1">
    <location>
        <begin position="977"/>
        <end position="1002"/>
    </location>
</feature>
<feature type="compositionally biased region" description="Low complexity" evidence="1">
    <location>
        <begin position="580"/>
        <end position="589"/>
    </location>
</feature>
<feature type="region of interest" description="Disordered" evidence="1">
    <location>
        <begin position="622"/>
        <end position="655"/>
    </location>
</feature>
<keyword evidence="3" id="KW-1185">Reference proteome</keyword>
<feature type="compositionally biased region" description="Acidic residues" evidence="1">
    <location>
        <begin position="559"/>
        <end position="570"/>
    </location>
</feature>
<dbReference type="Proteomes" id="UP000674318">
    <property type="component" value="Unassembled WGS sequence"/>
</dbReference>
<feature type="region of interest" description="Disordered" evidence="1">
    <location>
        <begin position="856"/>
        <end position="1003"/>
    </location>
</feature>
<accession>A0A836HRA0</accession>
<name>A0A836HRA0_9TRYP</name>
<feature type="compositionally biased region" description="Acidic residues" evidence="1">
    <location>
        <begin position="209"/>
        <end position="219"/>
    </location>
</feature>
<feature type="compositionally biased region" description="Basic and acidic residues" evidence="1">
    <location>
        <begin position="1041"/>
        <end position="1050"/>
    </location>
</feature>
<organism evidence="2 3">
    <name type="scientific">Porcisia hertigi</name>
    <dbReference type="NCBI Taxonomy" id="2761500"/>
    <lineage>
        <taxon>Eukaryota</taxon>
        <taxon>Discoba</taxon>
        <taxon>Euglenozoa</taxon>
        <taxon>Kinetoplastea</taxon>
        <taxon>Metakinetoplastina</taxon>
        <taxon>Trypanosomatida</taxon>
        <taxon>Trypanosomatidae</taxon>
        <taxon>Leishmaniinae</taxon>
        <taxon>Porcisia</taxon>
    </lineage>
</organism>
<gene>
    <name evidence="2" type="ORF">JKF63_03967</name>
</gene>
<dbReference type="EMBL" id="JAFJZO010000031">
    <property type="protein sequence ID" value="KAG5497701.1"/>
    <property type="molecule type" value="Genomic_DNA"/>
</dbReference>
<feature type="compositionally biased region" description="Acidic residues" evidence="1">
    <location>
        <begin position="947"/>
        <end position="963"/>
    </location>
</feature>
<evidence type="ECO:0000313" key="2">
    <source>
        <dbReference type="EMBL" id="KAG5497701.1"/>
    </source>
</evidence>
<feature type="compositionally biased region" description="Low complexity" evidence="1">
    <location>
        <begin position="741"/>
        <end position="784"/>
    </location>
</feature>
<feature type="region of interest" description="Disordered" evidence="1">
    <location>
        <begin position="1040"/>
        <end position="1064"/>
    </location>
</feature>
<comment type="caution">
    <text evidence="2">The sequence shown here is derived from an EMBL/GenBank/DDBJ whole genome shotgun (WGS) entry which is preliminary data.</text>
</comment>
<feature type="region of interest" description="Disordered" evidence="1">
    <location>
        <begin position="177"/>
        <end position="277"/>
    </location>
</feature>
<evidence type="ECO:0000313" key="3">
    <source>
        <dbReference type="Proteomes" id="UP000674318"/>
    </source>
</evidence>
<dbReference type="OrthoDB" id="272990at2759"/>
<dbReference type="AlphaFoldDB" id="A0A836HRA0"/>
<feature type="compositionally biased region" description="Low complexity" evidence="1">
    <location>
        <begin position="622"/>
        <end position="648"/>
    </location>
</feature>
<feature type="compositionally biased region" description="Polar residues" evidence="1">
    <location>
        <begin position="911"/>
        <end position="928"/>
    </location>
</feature>
<reference evidence="2 3" key="1">
    <citation type="submission" date="2021-02" db="EMBL/GenBank/DDBJ databases">
        <title>Porcisia hertigi Genome sequencing and assembly.</title>
        <authorList>
            <person name="Almutairi H."/>
            <person name="Gatherer D."/>
        </authorList>
    </citation>
    <scope>NUCLEOTIDE SEQUENCE [LARGE SCALE GENOMIC DNA]</scope>
    <source>
        <strain evidence="2 3">C119</strain>
    </source>
</reference>
<protein>
    <recommendedName>
        <fullName evidence="4">PH domain-containing protein</fullName>
    </recommendedName>
</protein>